<proteinExistence type="predicted"/>
<reference evidence="1" key="2">
    <citation type="journal article" date="2015" name="Data Brief">
        <title>Shoot transcriptome of the giant reed, Arundo donax.</title>
        <authorList>
            <person name="Barrero R.A."/>
            <person name="Guerrero F.D."/>
            <person name="Moolhuijzen P."/>
            <person name="Goolsby J.A."/>
            <person name="Tidwell J."/>
            <person name="Bellgard S.E."/>
            <person name="Bellgard M.I."/>
        </authorList>
    </citation>
    <scope>NUCLEOTIDE SEQUENCE</scope>
    <source>
        <tissue evidence="1">Shoot tissue taken approximately 20 cm above the soil surface</tissue>
    </source>
</reference>
<reference evidence="1" key="1">
    <citation type="submission" date="2014-09" db="EMBL/GenBank/DDBJ databases">
        <authorList>
            <person name="Magalhaes I.L.F."/>
            <person name="Oliveira U."/>
            <person name="Santos F.R."/>
            <person name="Vidigal T.H.D.A."/>
            <person name="Brescovit A.D."/>
            <person name="Santos A.J."/>
        </authorList>
    </citation>
    <scope>NUCLEOTIDE SEQUENCE</scope>
    <source>
        <tissue evidence="1">Shoot tissue taken approximately 20 cm above the soil surface</tissue>
    </source>
</reference>
<name>A0A0A8ZGC1_ARUDO</name>
<dbReference type="AlphaFoldDB" id="A0A0A8ZGC1"/>
<accession>A0A0A8ZGC1</accession>
<organism evidence="1">
    <name type="scientific">Arundo donax</name>
    <name type="common">Giant reed</name>
    <name type="synonym">Donax arundinaceus</name>
    <dbReference type="NCBI Taxonomy" id="35708"/>
    <lineage>
        <taxon>Eukaryota</taxon>
        <taxon>Viridiplantae</taxon>
        <taxon>Streptophyta</taxon>
        <taxon>Embryophyta</taxon>
        <taxon>Tracheophyta</taxon>
        <taxon>Spermatophyta</taxon>
        <taxon>Magnoliopsida</taxon>
        <taxon>Liliopsida</taxon>
        <taxon>Poales</taxon>
        <taxon>Poaceae</taxon>
        <taxon>PACMAD clade</taxon>
        <taxon>Arundinoideae</taxon>
        <taxon>Arundineae</taxon>
        <taxon>Arundo</taxon>
    </lineage>
</organism>
<dbReference type="EMBL" id="GBRH01262110">
    <property type="protein sequence ID" value="JAD35785.1"/>
    <property type="molecule type" value="Transcribed_RNA"/>
</dbReference>
<sequence>MGDTLCTVPGDGSVCSLMFEYLWWVHVCCVEMVVGGACPSQLRTKSVCCMLPG</sequence>
<evidence type="ECO:0000313" key="1">
    <source>
        <dbReference type="EMBL" id="JAD35785.1"/>
    </source>
</evidence>
<protein>
    <submittedName>
        <fullName evidence="1">Uncharacterized protein</fullName>
    </submittedName>
</protein>